<evidence type="ECO:0000256" key="1">
    <source>
        <dbReference type="SAM" id="MobiDB-lite"/>
    </source>
</evidence>
<protein>
    <submittedName>
        <fullName evidence="2">Uncharacterized protein</fullName>
    </submittedName>
</protein>
<evidence type="ECO:0000313" key="2">
    <source>
        <dbReference type="EMBL" id="KAK3240909.1"/>
    </source>
</evidence>
<name>A0AAE0EUP7_9CHLO</name>
<comment type="caution">
    <text evidence="2">The sequence shown here is derived from an EMBL/GenBank/DDBJ whole genome shotgun (WGS) entry which is preliminary data.</text>
</comment>
<dbReference type="AlphaFoldDB" id="A0AAE0EUP7"/>
<reference evidence="2 3" key="1">
    <citation type="journal article" date="2015" name="Genome Biol. Evol.">
        <title>Comparative Genomics of a Bacterivorous Green Alga Reveals Evolutionary Causalities and Consequences of Phago-Mixotrophic Mode of Nutrition.</title>
        <authorList>
            <person name="Burns J.A."/>
            <person name="Paasch A."/>
            <person name="Narechania A."/>
            <person name="Kim E."/>
        </authorList>
    </citation>
    <scope>NUCLEOTIDE SEQUENCE [LARGE SCALE GENOMIC DNA]</scope>
    <source>
        <strain evidence="2 3">PLY_AMNH</strain>
    </source>
</reference>
<sequence>MDNEEDNRANDGRVDGGGSAGQGVGLGSVRVGVLRVGTQVEVFWPGERDWFGGRVGERALEEEVTMIEYFDGNPSREEVPGLFTECVMVALRRMRVDAEDVEGYKLGASRRVMAVVGEEQMLRDAVWSVKAGQLEKAVKRLELAKLAPATKETLAKLEQVHPAGTDGMPRARGEMDLIDALGLPVEKADAASAENVMPTPTGFWLRGVSPKMHHWIMT</sequence>
<dbReference type="Proteomes" id="UP001190700">
    <property type="component" value="Unassembled WGS sequence"/>
</dbReference>
<accession>A0AAE0EUP7</accession>
<dbReference type="EMBL" id="LGRX02033519">
    <property type="protein sequence ID" value="KAK3240909.1"/>
    <property type="molecule type" value="Genomic_DNA"/>
</dbReference>
<feature type="compositionally biased region" description="Basic and acidic residues" evidence="1">
    <location>
        <begin position="1"/>
        <end position="14"/>
    </location>
</feature>
<feature type="region of interest" description="Disordered" evidence="1">
    <location>
        <begin position="1"/>
        <end position="21"/>
    </location>
</feature>
<evidence type="ECO:0000313" key="3">
    <source>
        <dbReference type="Proteomes" id="UP001190700"/>
    </source>
</evidence>
<proteinExistence type="predicted"/>
<gene>
    <name evidence="2" type="ORF">CYMTET_49284</name>
</gene>
<organism evidence="2 3">
    <name type="scientific">Cymbomonas tetramitiformis</name>
    <dbReference type="NCBI Taxonomy" id="36881"/>
    <lineage>
        <taxon>Eukaryota</taxon>
        <taxon>Viridiplantae</taxon>
        <taxon>Chlorophyta</taxon>
        <taxon>Pyramimonadophyceae</taxon>
        <taxon>Pyramimonadales</taxon>
        <taxon>Pyramimonadaceae</taxon>
        <taxon>Cymbomonas</taxon>
    </lineage>
</organism>
<keyword evidence="3" id="KW-1185">Reference proteome</keyword>